<evidence type="ECO:0000256" key="1">
    <source>
        <dbReference type="SAM" id="Phobius"/>
    </source>
</evidence>
<comment type="caution">
    <text evidence="2">The sequence shown here is derived from an EMBL/GenBank/DDBJ whole genome shotgun (WGS) entry which is preliminary data.</text>
</comment>
<organism evidence="2 3">
    <name type="scientific">Streptomyces badius</name>
    <dbReference type="NCBI Taxonomy" id="1941"/>
    <lineage>
        <taxon>Bacteria</taxon>
        <taxon>Bacillati</taxon>
        <taxon>Actinomycetota</taxon>
        <taxon>Actinomycetes</taxon>
        <taxon>Kitasatosporales</taxon>
        <taxon>Streptomycetaceae</taxon>
        <taxon>Streptomyces</taxon>
    </lineage>
</organism>
<dbReference type="InterPro" id="IPR007403">
    <property type="entry name" value="DUF456"/>
</dbReference>
<reference evidence="3" key="1">
    <citation type="journal article" date="2019" name="Int. J. Syst. Evol. Microbiol.">
        <title>The Global Catalogue of Microorganisms (GCM) 10K type strain sequencing project: providing services to taxonomists for standard genome sequencing and annotation.</title>
        <authorList>
            <consortium name="The Broad Institute Genomics Platform"/>
            <consortium name="The Broad Institute Genome Sequencing Center for Infectious Disease"/>
            <person name="Wu L."/>
            <person name="Ma J."/>
        </authorList>
    </citation>
    <scope>NUCLEOTIDE SEQUENCE [LARGE SCALE GENOMIC DNA]</scope>
    <source>
        <strain evidence="3">JCM 4350</strain>
    </source>
</reference>
<feature type="transmembrane region" description="Helical" evidence="1">
    <location>
        <begin position="100"/>
        <end position="126"/>
    </location>
</feature>
<feature type="transmembrane region" description="Helical" evidence="1">
    <location>
        <begin position="21"/>
        <end position="54"/>
    </location>
</feature>
<accession>A0ABQ2TDF9</accession>
<feature type="transmembrane region" description="Helical" evidence="1">
    <location>
        <begin position="152"/>
        <end position="174"/>
    </location>
</feature>
<evidence type="ECO:0000313" key="3">
    <source>
        <dbReference type="Proteomes" id="UP000659767"/>
    </source>
</evidence>
<dbReference type="Pfam" id="PF04306">
    <property type="entry name" value="DUF456"/>
    <property type="match status" value="1"/>
</dbReference>
<proteinExistence type="predicted"/>
<keyword evidence="1" id="KW-1133">Transmembrane helix</keyword>
<dbReference type="EMBL" id="BMSZ01000012">
    <property type="protein sequence ID" value="GGS62535.1"/>
    <property type="molecule type" value="Genomic_DNA"/>
</dbReference>
<sequence length="175" mass="18382">MRWRAEPATLRHAGQMSVWQLVAVGLVMLLGLVGVLLPGVPGQAIVWAAVLWWALTDMTPAAWGILIGATGLMLLNQALKPLLPPRRPGESGAPRRTLMIGGAAGIVGFFVVPVMGGVLGYVGAIFGAERLRLGSRGAAWTSVRSVMRATGYAVLVELFCCLLVAGAWLGAVLWG</sequence>
<keyword evidence="1" id="KW-0812">Transmembrane</keyword>
<keyword evidence="3" id="KW-1185">Reference proteome</keyword>
<evidence type="ECO:0000313" key="2">
    <source>
        <dbReference type="EMBL" id="GGS62535.1"/>
    </source>
</evidence>
<name>A0ABQ2TDF9_STRBA</name>
<protein>
    <submittedName>
        <fullName evidence="2">Membrane protein</fullName>
    </submittedName>
</protein>
<keyword evidence="1" id="KW-0472">Membrane</keyword>
<gene>
    <name evidence="2" type="ORF">GCM10010253_41520</name>
</gene>
<dbReference type="Proteomes" id="UP000659767">
    <property type="component" value="Unassembled WGS sequence"/>
</dbReference>